<dbReference type="PANTHER" id="PTHR42781">
    <property type="entry name" value="SPERMIDINE/PUTRESCINE IMPORT ATP-BINDING PROTEIN POTA"/>
    <property type="match status" value="1"/>
</dbReference>
<keyword evidence="3 7" id="KW-0547">Nucleotide-binding</keyword>
<dbReference type="Pfam" id="PF00005">
    <property type="entry name" value="ABC_tran"/>
    <property type="match status" value="1"/>
</dbReference>
<dbReference type="Gene3D" id="2.40.50.100">
    <property type="match status" value="1"/>
</dbReference>
<evidence type="ECO:0000313" key="9">
    <source>
        <dbReference type="EMBL" id="ADJ62598.1"/>
    </source>
</evidence>
<dbReference type="PROSITE" id="PS50893">
    <property type="entry name" value="ABC_TRANSPORTER_2"/>
    <property type="match status" value="1"/>
</dbReference>
<dbReference type="InterPro" id="IPR005893">
    <property type="entry name" value="PotA-like"/>
</dbReference>
<reference evidence="9 10" key="1">
    <citation type="submission" date="2010-04" db="EMBL/GenBank/DDBJ databases">
        <title>The genome of Herbaspirillum seropedicae SmR1, an endophytic, nitrogen-fixing, plant-growth promoting beta-Proteobacteria.</title>
        <authorList>
            <person name="Pedrosa F.O."/>
            <person name="Monteiro R.A."/>
            <person name="Wassem R."/>
            <person name="Cruz L.M."/>
            <person name="Ayub R.A."/>
            <person name="Colauto N.B."/>
            <person name="Fernandez M.A."/>
            <person name="Fungaro M.H.P."/>
            <person name="Grisard E.C."/>
            <person name="Hungria M."/>
            <person name="Madeira H.M.F."/>
            <person name="Nodari R.O."/>
            <person name="Osaku C.A."/>
            <person name="Petzl-Erler M.L."/>
            <person name="Terenzi H."/>
            <person name="Vieira L.G.E."/>
            <person name="Almeida M.I.M."/>
            <person name="Alves L.R."/>
            <person name="Arantes O.M.N."/>
            <person name="Balsanelli E."/>
            <person name="Barcellos F.G."/>
            <person name="Baura V.A."/>
            <person name="Binde D.R."/>
            <person name="Campo R.J."/>
            <person name="Chubatsu L.S."/>
            <person name="Chueire L.M.O."/>
            <person name="Ciferri R.R."/>
            <person name="Correa L.C."/>
            <person name="da Conceicao Silva J.L."/>
            <person name="Dabul A.N.G."/>
            <person name="Dambros B.P."/>
            <person name="Faoro H."/>
            <person name="Favetti A."/>
            <person name="Friedermann G."/>
            <person name="Furlaneto M.C."/>
            <person name="Gasques L.S."/>
            <person name="Gimenes C.C.T."/>
            <person name="Gioppo N.M.R."/>
            <person name="Glienke-Blanco C."/>
            <person name="Godoy L.P."/>
            <person name="Guerra M.P."/>
            <person name="Karp S."/>
            <person name="Kava-Cordeiro V."/>
            <person name="Margarido V.P."/>
            <person name="Mathioni S.M."/>
            <person name="Menck-Soares M.A."/>
            <person name="Murace N.K."/>
            <person name="Nicolas M.F."/>
            <person name="Oliveira C.E.C."/>
            <person name="Pagnan N.A.B."/>
            <person name="Pamphile J.A."/>
            <person name="Patussi E.V."/>
            <person name="Pereira L.F.P."/>
            <person name="Pereira-Ferrari L."/>
            <person name="Pinto F.G.S."/>
            <person name="Precoma C."/>
            <person name="Prioli A.J."/>
            <person name="Prioli S.M.A.P."/>
            <person name="Raittz R.T."/>
            <person name="Ramos H.J.O."/>
            <person name="Ribeiro E.M.S.F."/>
            <person name="Rigo L.U."/>
            <person name="Rocha C.L.M.S.C."/>
            <person name="Rocha S.N."/>
            <person name="Santos K."/>
            <person name="Satori D."/>
            <person name="Silva A.G."/>
            <person name="Simao R.C.G."/>
            <person name="Soares M.A.M."/>
            <person name="Souza E.M."/>
            <person name="Steffens M.B.R."/>
            <person name="Steindel M."/>
            <person name="Tadra-Sfeir M.Z."/>
            <person name="Takahashi E.K."/>
            <person name="Torres R.A."/>
            <person name="Valle J.S."/>
            <person name="Vernal J.I."/>
            <person name="Vilas-Boas L.A."/>
            <person name="Watanabe M.A.E."/>
            <person name="Weiss V.A."/>
            <person name="Yates M.A."/>
            <person name="Souza E.M."/>
        </authorList>
    </citation>
    <scope>NUCLEOTIDE SEQUENCE [LARGE SCALE GENOMIC DNA]</scope>
    <source>
        <strain evidence="9 10">SmR1</strain>
    </source>
</reference>
<evidence type="ECO:0000256" key="2">
    <source>
        <dbReference type="ARBA" id="ARBA00022475"/>
    </source>
</evidence>
<evidence type="ECO:0000313" key="10">
    <source>
        <dbReference type="Proteomes" id="UP000000329"/>
    </source>
</evidence>
<dbReference type="GO" id="GO:0016887">
    <property type="term" value="F:ATP hydrolysis activity"/>
    <property type="evidence" value="ECO:0007669"/>
    <property type="project" value="InterPro"/>
</dbReference>
<comment type="function">
    <text evidence="7">Part of the ABC transporter complex PotABCD involved in spermidine/putrescine import. Responsible for energy coupling to the transport system.</text>
</comment>
<gene>
    <name evidence="7 9" type="primary">potA</name>
    <name evidence="9" type="ordered locus">Hsero_1081</name>
</gene>
<dbReference type="STRING" id="757424.Hsero_1081"/>
<keyword evidence="2 7" id="KW-1003">Cell membrane</keyword>
<dbReference type="PANTHER" id="PTHR42781:SF6">
    <property type="entry name" value="SPERMIDINE_PUTRESCINE IMPORT ATP-BINDING PROTEIN POTA"/>
    <property type="match status" value="1"/>
</dbReference>
<name>D8J1H7_HERSS</name>
<keyword evidence="10" id="KW-1185">Reference proteome</keyword>
<dbReference type="GeneID" id="29393273"/>
<accession>D8J1H7</accession>
<dbReference type="SUPFAM" id="SSF50331">
    <property type="entry name" value="MOP-like"/>
    <property type="match status" value="1"/>
</dbReference>
<dbReference type="InterPro" id="IPR017871">
    <property type="entry name" value="ABC_transporter-like_CS"/>
</dbReference>
<dbReference type="Gene3D" id="3.40.50.300">
    <property type="entry name" value="P-loop containing nucleotide triphosphate hydrolases"/>
    <property type="match status" value="1"/>
</dbReference>
<evidence type="ECO:0000259" key="8">
    <source>
        <dbReference type="PROSITE" id="PS50893"/>
    </source>
</evidence>
<dbReference type="Pfam" id="PF08402">
    <property type="entry name" value="TOBE_2"/>
    <property type="match status" value="1"/>
</dbReference>
<dbReference type="InterPro" id="IPR003593">
    <property type="entry name" value="AAA+_ATPase"/>
</dbReference>
<comment type="similarity">
    <text evidence="7">Belongs to the ABC transporter superfamily. Spermidine/putrescine importer (TC 3.A.1.11.1) family.</text>
</comment>
<evidence type="ECO:0000256" key="4">
    <source>
        <dbReference type="ARBA" id="ARBA00022840"/>
    </source>
</evidence>
<dbReference type="GO" id="GO:0015417">
    <property type="term" value="F:ABC-type polyamine transporter activity"/>
    <property type="evidence" value="ECO:0007669"/>
    <property type="project" value="UniProtKB-EC"/>
</dbReference>
<evidence type="ECO:0000256" key="5">
    <source>
        <dbReference type="ARBA" id="ARBA00022967"/>
    </source>
</evidence>
<dbReference type="EMBL" id="CP002039">
    <property type="protein sequence ID" value="ADJ62598.1"/>
    <property type="molecule type" value="Genomic_DNA"/>
</dbReference>
<organism evidence="9 10">
    <name type="scientific">Herbaspirillum seropedicae (strain SmR1)</name>
    <dbReference type="NCBI Taxonomy" id="757424"/>
    <lineage>
        <taxon>Bacteria</taxon>
        <taxon>Pseudomonadati</taxon>
        <taxon>Pseudomonadota</taxon>
        <taxon>Betaproteobacteria</taxon>
        <taxon>Burkholderiales</taxon>
        <taxon>Oxalobacteraceae</taxon>
        <taxon>Herbaspirillum</taxon>
    </lineage>
</organism>
<keyword evidence="1 7" id="KW-0813">Transport</keyword>
<feature type="domain" description="ABC transporter" evidence="8">
    <location>
        <begin position="22"/>
        <end position="253"/>
    </location>
</feature>
<dbReference type="GO" id="GO:0015847">
    <property type="term" value="P:putrescine transport"/>
    <property type="evidence" value="ECO:0007669"/>
    <property type="project" value="UniProtKB-ARBA"/>
</dbReference>
<dbReference type="InterPro" id="IPR027417">
    <property type="entry name" value="P-loop_NTPase"/>
</dbReference>
<dbReference type="OrthoDB" id="5298774at2"/>
<protein>
    <recommendedName>
        <fullName evidence="7">Spermidine/putrescine import ATP-binding protein PotA</fullName>
        <ecNumber evidence="7">7.6.2.11</ecNumber>
    </recommendedName>
</protein>
<keyword evidence="6 7" id="KW-0472">Membrane</keyword>
<proteinExistence type="inferred from homology"/>
<dbReference type="HOGENOM" id="CLU_000604_1_1_4"/>
<dbReference type="eggNOG" id="COG3842">
    <property type="taxonomic scope" value="Bacteria"/>
</dbReference>
<dbReference type="AlphaFoldDB" id="D8J1H7"/>
<dbReference type="GO" id="GO:0005524">
    <property type="term" value="F:ATP binding"/>
    <property type="evidence" value="ECO:0007669"/>
    <property type="project" value="UniProtKB-KW"/>
</dbReference>
<dbReference type="FunFam" id="3.40.50.300:FF:000133">
    <property type="entry name" value="Spermidine/putrescine import ATP-binding protein PotA"/>
    <property type="match status" value="1"/>
</dbReference>
<dbReference type="InterPro" id="IPR003439">
    <property type="entry name" value="ABC_transporter-like_ATP-bd"/>
</dbReference>
<dbReference type="RefSeq" id="WP_013233110.1">
    <property type="nucleotide sequence ID" value="NC_014323.1"/>
</dbReference>
<dbReference type="PROSITE" id="PS00211">
    <property type="entry name" value="ABC_TRANSPORTER_1"/>
    <property type="match status" value="1"/>
</dbReference>
<comment type="subunit">
    <text evidence="7">The complex is composed of two ATP-binding proteins (PotA), two transmembrane proteins (PotB and PotC) and a solute-binding protein (PotD).</text>
</comment>
<sequence>MMAAYAMKQAAQESVQQSDVLVQFCGVKKTYDGENLIVKNLDLDIRRGEFLTLLGPSGSGKTTCLMMLAGFEFPTGGEIRLDGQLLNRVPPHKRNIGMVFQNYALFPHMTIAQNVAYPLSVRKMDRATREAKVKQALDMVQMGKFGDRYPTQLSGGQQQRVALARTLVFDPQLVLMDEPLGALDKQLREHMQLELKALHKRLGVTFVYVTHDQSEALTMSDRVAVFDQGVIQQLAPVTELYEYPDNQFVANFIGDNNRFKGSVESVQGEHCTVRLTDGAALTGLNVHRAHAGQSITACVRPERIRLAAGGSAEPNSIRASIAGLIYFGDHVRVRCTVAGQEDCFVKLSLSDPALSGLSEGSSVVLHVAQDRLRCFL</sequence>
<evidence type="ECO:0000256" key="6">
    <source>
        <dbReference type="ARBA" id="ARBA00023136"/>
    </source>
</evidence>
<dbReference type="SMART" id="SM00382">
    <property type="entry name" value="AAA"/>
    <property type="match status" value="1"/>
</dbReference>
<evidence type="ECO:0000256" key="7">
    <source>
        <dbReference type="RuleBase" id="RU364083"/>
    </source>
</evidence>
<dbReference type="InterPro" id="IPR008995">
    <property type="entry name" value="Mo/tungstate-bd_C_term_dom"/>
</dbReference>
<keyword evidence="4 7" id="KW-0067">ATP-binding</keyword>
<evidence type="ECO:0000256" key="1">
    <source>
        <dbReference type="ARBA" id="ARBA00022448"/>
    </source>
</evidence>
<dbReference type="EC" id="7.6.2.11" evidence="7"/>
<evidence type="ECO:0000256" key="3">
    <source>
        <dbReference type="ARBA" id="ARBA00022741"/>
    </source>
</evidence>
<dbReference type="SUPFAM" id="SSF52540">
    <property type="entry name" value="P-loop containing nucleoside triphosphate hydrolases"/>
    <property type="match status" value="1"/>
</dbReference>
<comment type="catalytic activity">
    <reaction evidence="7">
        <text>ATP + H2O + polyamine-[polyamine-binding protein]Side 1 = ADP + phosphate + polyamineSide 2 + [polyamine-binding protein]Side 1.</text>
        <dbReference type="EC" id="7.6.2.11"/>
    </reaction>
</comment>
<dbReference type="GO" id="GO:0043190">
    <property type="term" value="C:ATP-binding cassette (ABC) transporter complex"/>
    <property type="evidence" value="ECO:0007669"/>
    <property type="project" value="InterPro"/>
</dbReference>
<keyword evidence="5 7" id="KW-1278">Translocase</keyword>
<dbReference type="NCBIfam" id="TIGR01187">
    <property type="entry name" value="potA"/>
    <property type="match status" value="1"/>
</dbReference>
<dbReference type="InterPro" id="IPR050093">
    <property type="entry name" value="ABC_SmlMolc_Importer"/>
</dbReference>
<dbReference type="Proteomes" id="UP000000329">
    <property type="component" value="Chromosome"/>
</dbReference>
<dbReference type="InterPro" id="IPR013611">
    <property type="entry name" value="Transp-assoc_OB_typ2"/>
</dbReference>
<dbReference type="KEGG" id="hse:Hsero_1081"/>